<accession>A2YAE8</accession>
<keyword evidence="1" id="KW-0812">Transmembrane</keyword>
<keyword evidence="1" id="KW-0472">Membrane</keyword>
<evidence type="ECO:0000313" key="2">
    <source>
        <dbReference type="EMBL" id="EAZ00059.1"/>
    </source>
</evidence>
<sequence length="112" mass="11127">MAGDLAMATVLSLGCAMVGAPEALRLLLDLAGQSSPIAGVVVIVGVICAVTAATVLGAMLLVRFIRVAGNAPDPTTERFARVTLTVAVAVALLVAACLLAVPTVPSATFARA</sequence>
<keyword evidence="3" id="KW-1185">Reference proteome</keyword>
<protein>
    <submittedName>
        <fullName evidence="2">Uncharacterized protein</fullName>
    </submittedName>
</protein>
<keyword evidence="1" id="KW-1133">Transmembrane helix</keyword>
<dbReference type="OrthoDB" id="653019at2759"/>
<reference evidence="2 3" key="1">
    <citation type="journal article" date="2005" name="PLoS Biol.">
        <title>The genomes of Oryza sativa: a history of duplications.</title>
        <authorList>
            <person name="Yu J."/>
            <person name="Wang J."/>
            <person name="Lin W."/>
            <person name="Li S."/>
            <person name="Li H."/>
            <person name="Zhou J."/>
            <person name="Ni P."/>
            <person name="Dong W."/>
            <person name="Hu S."/>
            <person name="Zeng C."/>
            <person name="Zhang J."/>
            <person name="Zhang Y."/>
            <person name="Li R."/>
            <person name="Xu Z."/>
            <person name="Li S."/>
            <person name="Li X."/>
            <person name="Zheng H."/>
            <person name="Cong L."/>
            <person name="Lin L."/>
            <person name="Yin J."/>
            <person name="Geng J."/>
            <person name="Li G."/>
            <person name="Shi J."/>
            <person name="Liu J."/>
            <person name="Lv H."/>
            <person name="Li J."/>
            <person name="Wang J."/>
            <person name="Deng Y."/>
            <person name="Ran L."/>
            <person name="Shi X."/>
            <person name="Wang X."/>
            <person name="Wu Q."/>
            <person name="Li C."/>
            <person name="Ren X."/>
            <person name="Wang J."/>
            <person name="Wang X."/>
            <person name="Li D."/>
            <person name="Liu D."/>
            <person name="Zhang X."/>
            <person name="Ji Z."/>
            <person name="Zhao W."/>
            <person name="Sun Y."/>
            <person name="Zhang Z."/>
            <person name="Bao J."/>
            <person name="Han Y."/>
            <person name="Dong L."/>
            <person name="Ji J."/>
            <person name="Chen P."/>
            <person name="Wu S."/>
            <person name="Liu J."/>
            <person name="Xiao Y."/>
            <person name="Bu D."/>
            <person name="Tan J."/>
            <person name="Yang L."/>
            <person name="Ye C."/>
            <person name="Zhang J."/>
            <person name="Xu J."/>
            <person name="Zhou Y."/>
            <person name="Yu Y."/>
            <person name="Zhang B."/>
            <person name="Zhuang S."/>
            <person name="Wei H."/>
            <person name="Liu B."/>
            <person name="Lei M."/>
            <person name="Yu H."/>
            <person name="Li Y."/>
            <person name="Xu H."/>
            <person name="Wei S."/>
            <person name="He X."/>
            <person name="Fang L."/>
            <person name="Zhang Z."/>
            <person name="Zhang Y."/>
            <person name="Huang X."/>
            <person name="Su Z."/>
            <person name="Tong W."/>
            <person name="Li J."/>
            <person name="Tong Z."/>
            <person name="Li S."/>
            <person name="Ye J."/>
            <person name="Wang L."/>
            <person name="Fang L."/>
            <person name="Lei T."/>
            <person name="Chen C."/>
            <person name="Chen H."/>
            <person name="Xu Z."/>
            <person name="Li H."/>
            <person name="Huang H."/>
            <person name="Zhang F."/>
            <person name="Xu H."/>
            <person name="Li N."/>
            <person name="Zhao C."/>
            <person name="Li S."/>
            <person name="Dong L."/>
            <person name="Huang Y."/>
            <person name="Li L."/>
            <person name="Xi Y."/>
            <person name="Qi Q."/>
            <person name="Li W."/>
            <person name="Zhang B."/>
            <person name="Hu W."/>
            <person name="Zhang Y."/>
            <person name="Tian X."/>
            <person name="Jiao Y."/>
            <person name="Liang X."/>
            <person name="Jin J."/>
            <person name="Gao L."/>
            <person name="Zheng W."/>
            <person name="Hao B."/>
            <person name="Liu S."/>
            <person name="Wang W."/>
            <person name="Yuan L."/>
            <person name="Cao M."/>
            <person name="McDermott J."/>
            <person name="Samudrala R."/>
            <person name="Wang J."/>
            <person name="Wong G.K."/>
            <person name="Yang H."/>
        </authorList>
    </citation>
    <scope>NUCLEOTIDE SEQUENCE [LARGE SCALE GENOMIC DNA]</scope>
    <source>
        <strain evidence="3">cv. 93-11</strain>
    </source>
</reference>
<evidence type="ECO:0000313" key="3">
    <source>
        <dbReference type="Proteomes" id="UP000007015"/>
    </source>
</evidence>
<dbReference type="Gramene" id="BGIOSGA022495-TA">
    <property type="protein sequence ID" value="BGIOSGA022495-PA"/>
    <property type="gene ID" value="BGIOSGA022495"/>
</dbReference>
<feature type="transmembrane region" description="Helical" evidence="1">
    <location>
        <begin position="82"/>
        <end position="101"/>
    </location>
</feature>
<dbReference type="EMBL" id="CM000131">
    <property type="protein sequence ID" value="EAZ00059.1"/>
    <property type="molecule type" value="Genomic_DNA"/>
</dbReference>
<feature type="transmembrane region" description="Helical" evidence="1">
    <location>
        <begin position="37"/>
        <end position="62"/>
    </location>
</feature>
<organism evidence="2 3">
    <name type="scientific">Oryza sativa subsp. indica</name>
    <name type="common">Rice</name>
    <dbReference type="NCBI Taxonomy" id="39946"/>
    <lineage>
        <taxon>Eukaryota</taxon>
        <taxon>Viridiplantae</taxon>
        <taxon>Streptophyta</taxon>
        <taxon>Embryophyta</taxon>
        <taxon>Tracheophyta</taxon>
        <taxon>Spermatophyta</taxon>
        <taxon>Magnoliopsida</taxon>
        <taxon>Liliopsida</taxon>
        <taxon>Poales</taxon>
        <taxon>Poaceae</taxon>
        <taxon>BOP clade</taxon>
        <taxon>Oryzoideae</taxon>
        <taxon>Oryzeae</taxon>
        <taxon>Oryzinae</taxon>
        <taxon>Oryza</taxon>
        <taxon>Oryza sativa</taxon>
    </lineage>
</organism>
<gene>
    <name evidence="2" type="ORF">OsI_22063</name>
</gene>
<evidence type="ECO:0000256" key="1">
    <source>
        <dbReference type="SAM" id="Phobius"/>
    </source>
</evidence>
<dbReference type="Proteomes" id="UP000007015">
    <property type="component" value="Chromosome 6"/>
</dbReference>
<dbReference type="HOGENOM" id="CLU_167304_0_0_1"/>
<name>A2YAE8_ORYSI</name>
<dbReference type="AlphaFoldDB" id="A2YAE8"/>
<proteinExistence type="predicted"/>